<name>F0SEJ6_PSESL</name>
<dbReference type="EMBL" id="CP002545">
    <property type="protein sequence ID" value="ADY51886.1"/>
    <property type="molecule type" value="Genomic_DNA"/>
</dbReference>
<dbReference type="STRING" id="762903.Pedsa_1319"/>
<dbReference type="AlphaFoldDB" id="F0SEJ6"/>
<dbReference type="RefSeq" id="WP_013632385.1">
    <property type="nucleotide sequence ID" value="NC_015177.1"/>
</dbReference>
<evidence type="ECO:0000313" key="1">
    <source>
        <dbReference type="EMBL" id="ADY51886.1"/>
    </source>
</evidence>
<gene>
    <name evidence="1" type="ordered locus">Pedsa_1319</name>
</gene>
<dbReference type="eggNOG" id="COG1555">
    <property type="taxonomic scope" value="Bacteria"/>
</dbReference>
<protein>
    <submittedName>
        <fullName evidence="1">Uncharacterized protein</fullName>
    </submittedName>
</protein>
<keyword evidence="2" id="KW-1185">Reference proteome</keyword>
<dbReference type="HOGENOM" id="CLU_087522_0_0_10"/>
<evidence type="ECO:0000313" key="2">
    <source>
        <dbReference type="Proteomes" id="UP000000310"/>
    </source>
</evidence>
<dbReference type="OrthoDB" id="748007at2"/>
<proteinExistence type="predicted"/>
<dbReference type="Proteomes" id="UP000000310">
    <property type="component" value="Chromosome"/>
</dbReference>
<reference evidence="1 2" key="1">
    <citation type="journal article" date="2011" name="Stand. Genomic Sci.">
        <title>Complete genome sequence of the gliding, heparinolytic Pedobacter saltans type strain (113).</title>
        <authorList>
            <person name="Liolios K."/>
            <person name="Sikorski J."/>
            <person name="Lu M."/>
            <person name="Nolan M."/>
            <person name="Lapidus A."/>
            <person name="Lucas S."/>
            <person name="Hammon N."/>
            <person name="Deshpande S."/>
            <person name="Cheng J.F."/>
            <person name="Tapia R."/>
            <person name="Han C."/>
            <person name="Goodwin L."/>
            <person name="Pitluck S."/>
            <person name="Huntemann M."/>
            <person name="Ivanova N."/>
            <person name="Pagani I."/>
            <person name="Mavromatis K."/>
            <person name="Ovchinikova G."/>
            <person name="Pati A."/>
            <person name="Chen A."/>
            <person name="Palaniappan K."/>
            <person name="Land M."/>
            <person name="Hauser L."/>
            <person name="Brambilla E.M."/>
            <person name="Kotsyurbenko O."/>
            <person name="Rohde M."/>
            <person name="Tindall B.J."/>
            <person name="Abt B."/>
            <person name="Goker M."/>
            <person name="Detter J.C."/>
            <person name="Woyke T."/>
            <person name="Bristow J."/>
            <person name="Eisen J.A."/>
            <person name="Markowitz V."/>
            <person name="Hugenholtz P."/>
            <person name="Klenk H.P."/>
            <person name="Kyrpides N.C."/>
        </authorList>
    </citation>
    <scope>NUCLEOTIDE SEQUENCE [LARGE SCALE GENOMIC DNA]</scope>
    <source>
        <strain evidence="2">ATCC 51119 / DSM 12145 / JCM 21818 / LMG 10337 / NBRC 100064 / NCIMB 13643</strain>
    </source>
</reference>
<dbReference type="Gene3D" id="2.40.160.60">
    <property type="entry name" value="Outer membrane protein transport protein (OMPP1/FadL/TodX)"/>
    <property type="match status" value="1"/>
</dbReference>
<accession>F0SEJ6</accession>
<reference evidence="2" key="2">
    <citation type="submission" date="2011-02" db="EMBL/GenBank/DDBJ databases">
        <title>The complete genome of Pedobacter saltans DSM 12145.</title>
        <authorList>
            <consortium name="US DOE Joint Genome Institute (JGI-PGF)"/>
            <person name="Lucas S."/>
            <person name="Copeland A."/>
            <person name="Lapidus A."/>
            <person name="Bruce D."/>
            <person name="Goodwin L."/>
            <person name="Pitluck S."/>
            <person name="Kyrpides N."/>
            <person name="Mavromatis K."/>
            <person name="Pagani I."/>
            <person name="Ivanova N."/>
            <person name="Ovchinnikova G."/>
            <person name="Lu M."/>
            <person name="Detter J.C."/>
            <person name="Han C."/>
            <person name="Land M."/>
            <person name="Hauser L."/>
            <person name="Markowitz V."/>
            <person name="Cheng J.-F."/>
            <person name="Hugenholtz P."/>
            <person name="Woyke T."/>
            <person name="Wu D."/>
            <person name="Tindall B."/>
            <person name="Pomrenke H.G."/>
            <person name="Brambilla E."/>
            <person name="Klenk H.-P."/>
            <person name="Eisen J.A."/>
        </authorList>
    </citation>
    <scope>NUCLEOTIDE SEQUENCE [LARGE SCALE GENOMIC DNA]</scope>
    <source>
        <strain evidence="2">ATCC 51119 / DSM 12145 / JCM 21818 / LMG 10337 / NBRC 100064 / NCIMB 13643</strain>
    </source>
</reference>
<dbReference type="KEGG" id="psn:Pedsa_1319"/>
<sequence length="267" mass="29453">MKQRILIIFISLLTSKSSKSQFISGAKFTALANASVALQDIWSANANASGLNQIKNVTGGISYENRFSVSELSGKAAIIAIPFKNYIVGINFQNYGIQEFGSIKSGMSLTKNFGSKFSTAIRLNYHRLHIENYESEMAFSVDCGMQVQVASRIRLGAHIANPNQSSFKRIQDQSIESHIRFGGFIGISDKLSTCAEIEKSNNKSLDYKMGIDYQIANFFALRGGISVNSFRQYGGFGINHKSLAVDFAVSNHKYLGYSPQLALAYEF</sequence>
<organism evidence="1 2">
    <name type="scientific">Pseudopedobacter saltans (strain ATCC 51119 / DSM 12145 / JCM 21818 / CCUG 39354 / LMG 10337 / NBRC 100064 / NCIMB 13643)</name>
    <name type="common">Pedobacter saltans</name>
    <dbReference type="NCBI Taxonomy" id="762903"/>
    <lineage>
        <taxon>Bacteria</taxon>
        <taxon>Pseudomonadati</taxon>
        <taxon>Bacteroidota</taxon>
        <taxon>Sphingobacteriia</taxon>
        <taxon>Sphingobacteriales</taxon>
        <taxon>Sphingobacteriaceae</taxon>
        <taxon>Pseudopedobacter</taxon>
    </lineage>
</organism>